<evidence type="ECO:0000313" key="3">
    <source>
        <dbReference type="Proteomes" id="UP000198373"/>
    </source>
</evidence>
<sequence length="156" mass="16768">MFAGQQNPDGSTWADLVDAWALSSELGVAKPDPAVVTVALQRLDLGAEEVLKVGDRGCWDGATAEVGITTLLVPSLRAVDDLRLHSVLDLVLPGGTLVEWHRRPARGGASGRTGRVSTMPPLPAWSSRREHVPVPHRVGCWHQTPDESVPSPGQYR</sequence>
<proteinExistence type="predicted"/>
<dbReference type="AlphaFoldDB" id="A0A239IP03"/>
<evidence type="ECO:0000313" key="2">
    <source>
        <dbReference type="EMBL" id="SNS95305.1"/>
    </source>
</evidence>
<organism evidence="2 3">
    <name type="scientific">Geodermatophilus pulveris</name>
    <dbReference type="NCBI Taxonomy" id="1564159"/>
    <lineage>
        <taxon>Bacteria</taxon>
        <taxon>Bacillati</taxon>
        <taxon>Actinomycetota</taxon>
        <taxon>Actinomycetes</taxon>
        <taxon>Geodermatophilales</taxon>
        <taxon>Geodermatophilaceae</taxon>
        <taxon>Geodermatophilus</taxon>
    </lineage>
</organism>
<evidence type="ECO:0000256" key="1">
    <source>
        <dbReference type="SAM" id="MobiDB-lite"/>
    </source>
</evidence>
<keyword evidence="3" id="KW-1185">Reference proteome</keyword>
<dbReference type="InterPro" id="IPR023214">
    <property type="entry name" value="HAD_sf"/>
</dbReference>
<dbReference type="Gene3D" id="3.40.50.1000">
    <property type="entry name" value="HAD superfamily/HAD-like"/>
    <property type="match status" value="1"/>
</dbReference>
<dbReference type="InterPro" id="IPR036412">
    <property type="entry name" value="HAD-like_sf"/>
</dbReference>
<protein>
    <submittedName>
        <fullName evidence="2">Uncharacterized protein</fullName>
    </submittedName>
</protein>
<accession>A0A239IP03</accession>
<name>A0A239IP03_9ACTN</name>
<gene>
    <name evidence="2" type="ORF">SAMN06893096_11186</name>
</gene>
<reference evidence="3" key="1">
    <citation type="submission" date="2017-06" db="EMBL/GenBank/DDBJ databases">
        <authorList>
            <person name="Varghese N."/>
            <person name="Submissions S."/>
        </authorList>
    </citation>
    <scope>NUCLEOTIDE SEQUENCE [LARGE SCALE GENOMIC DNA]</scope>
    <source>
        <strain evidence="3">DSM 46839</strain>
    </source>
</reference>
<dbReference type="SUPFAM" id="SSF56784">
    <property type="entry name" value="HAD-like"/>
    <property type="match status" value="1"/>
</dbReference>
<dbReference type="Proteomes" id="UP000198373">
    <property type="component" value="Unassembled WGS sequence"/>
</dbReference>
<dbReference type="EMBL" id="FZOO01000011">
    <property type="protein sequence ID" value="SNS95305.1"/>
    <property type="molecule type" value="Genomic_DNA"/>
</dbReference>
<feature type="region of interest" description="Disordered" evidence="1">
    <location>
        <begin position="104"/>
        <end position="129"/>
    </location>
</feature>